<evidence type="ECO:0000259" key="11">
    <source>
        <dbReference type="SMART" id="SM00645"/>
    </source>
</evidence>
<evidence type="ECO:0000256" key="9">
    <source>
        <dbReference type="ARBA" id="ARBA00057399"/>
    </source>
</evidence>
<feature type="signal peptide" evidence="10">
    <location>
        <begin position="1"/>
        <end position="16"/>
    </location>
</feature>
<evidence type="ECO:0000313" key="12">
    <source>
        <dbReference type="EMBL" id="CAJ0594733.1"/>
    </source>
</evidence>
<comment type="caution">
    <text evidence="12">The sequence shown here is derived from an EMBL/GenBank/DDBJ whole genome shotgun (WGS) entry which is preliminary data.</text>
</comment>
<evidence type="ECO:0000256" key="5">
    <source>
        <dbReference type="ARBA" id="ARBA00022807"/>
    </source>
</evidence>
<organism evidence="12 13">
    <name type="scientific">Cylicocyclus nassatus</name>
    <name type="common">Nematode worm</name>
    <dbReference type="NCBI Taxonomy" id="53992"/>
    <lineage>
        <taxon>Eukaryota</taxon>
        <taxon>Metazoa</taxon>
        <taxon>Ecdysozoa</taxon>
        <taxon>Nematoda</taxon>
        <taxon>Chromadorea</taxon>
        <taxon>Rhabditida</taxon>
        <taxon>Rhabditina</taxon>
        <taxon>Rhabditomorpha</taxon>
        <taxon>Strongyloidea</taxon>
        <taxon>Strongylidae</taxon>
        <taxon>Cylicocyclus</taxon>
    </lineage>
</organism>
<comment type="similarity">
    <text evidence="1">Belongs to the peptidase C1 family.</text>
</comment>
<dbReference type="InterPro" id="IPR025661">
    <property type="entry name" value="Pept_asp_AS"/>
</dbReference>
<dbReference type="Proteomes" id="UP001176961">
    <property type="component" value="Unassembled WGS sequence"/>
</dbReference>
<dbReference type="FunFam" id="3.90.70.10:FF:000031">
    <property type="entry name" value="Cathepsin B"/>
    <property type="match status" value="1"/>
</dbReference>
<evidence type="ECO:0000256" key="3">
    <source>
        <dbReference type="ARBA" id="ARBA00022729"/>
    </source>
</evidence>
<evidence type="ECO:0000256" key="1">
    <source>
        <dbReference type="ARBA" id="ARBA00008455"/>
    </source>
</evidence>
<keyword evidence="13" id="KW-1185">Reference proteome</keyword>
<dbReference type="Gene3D" id="3.90.70.10">
    <property type="entry name" value="Cysteine proteinases"/>
    <property type="match status" value="1"/>
</dbReference>
<protein>
    <recommendedName>
        <fullName evidence="11">Peptidase C1A papain C-terminal domain-containing protein</fullName>
    </recommendedName>
</protein>
<gene>
    <name evidence="12" type="ORF">CYNAS_LOCUS6716</name>
</gene>
<keyword evidence="4" id="KW-0378">Hydrolase</keyword>
<dbReference type="InterPro" id="IPR038765">
    <property type="entry name" value="Papain-like_cys_pep_sf"/>
</dbReference>
<dbReference type="InterPro" id="IPR000668">
    <property type="entry name" value="Peptidase_C1A_C"/>
</dbReference>
<keyword evidence="2" id="KW-0645">Protease</keyword>
<dbReference type="AlphaFoldDB" id="A0AA36GMD3"/>
<evidence type="ECO:0000256" key="10">
    <source>
        <dbReference type="SAM" id="SignalP"/>
    </source>
</evidence>
<evidence type="ECO:0000256" key="6">
    <source>
        <dbReference type="ARBA" id="ARBA00023145"/>
    </source>
</evidence>
<evidence type="ECO:0000256" key="2">
    <source>
        <dbReference type="ARBA" id="ARBA00022670"/>
    </source>
</evidence>
<keyword evidence="8" id="KW-0325">Glycoprotein</keyword>
<dbReference type="PRINTS" id="PR00705">
    <property type="entry name" value="PAPAIN"/>
</dbReference>
<reference evidence="12" key="1">
    <citation type="submission" date="2023-07" db="EMBL/GenBank/DDBJ databases">
        <authorList>
            <consortium name="CYATHOMIX"/>
        </authorList>
    </citation>
    <scope>NUCLEOTIDE SEQUENCE</scope>
    <source>
        <strain evidence="12">N/A</strain>
    </source>
</reference>
<dbReference type="InterPro" id="IPR013128">
    <property type="entry name" value="Peptidase_C1A"/>
</dbReference>
<dbReference type="GO" id="GO:0008234">
    <property type="term" value="F:cysteine-type peptidase activity"/>
    <property type="evidence" value="ECO:0007669"/>
    <property type="project" value="UniProtKB-KW"/>
</dbReference>
<dbReference type="EMBL" id="CATQJL010000112">
    <property type="protein sequence ID" value="CAJ0594733.1"/>
    <property type="molecule type" value="Genomic_DNA"/>
</dbReference>
<proteinExistence type="inferred from homology"/>
<dbReference type="SMART" id="SM00645">
    <property type="entry name" value="Pept_C1"/>
    <property type="match status" value="1"/>
</dbReference>
<feature type="chain" id="PRO_5041464493" description="Peptidase C1A papain C-terminal domain-containing protein" evidence="10">
    <location>
        <begin position="17"/>
        <end position="354"/>
    </location>
</feature>
<sequence length="354" mass="40175">MLPLLVLLAIMMATEPLTVEEYKAQPLEKDVEHMTGEALVNYINTHQNFYKAEYKPDIEKFVQSRIMKSEYLNDPLAEKLMERRKIVGNDPLPESFHARDKWPKCAGIIGHIRDQSGCGSCWAVADAEVMSDRLCIQSNAKYTVHISDTDLLSCCSNCGWGCGGGFAARGWKYFAASGLCTGGPYGNKNCCKPYAFYPCGEHINQTYYGPCPWGGWDTPSCRKMCQFEYGKEYESDKFYGNKNYYVNGDESDIRREIYSNGPVVTTFQVYEDFSYYKSGVYVQKYGEQKGGHVVKIIGWGVDRTNGTIPYWLVANSWNTDWGEDGFFRIIRGRGECQIETFVIGGDINLNKTPW</sequence>
<evidence type="ECO:0000256" key="4">
    <source>
        <dbReference type="ARBA" id="ARBA00022801"/>
    </source>
</evidence>
<evidence type="ECO:0000256" key="7">
    <source>
        <dbReference type="ARBA" id="ARBA00023157"/>
    </source>
</evidence>
<keyword evidence="3 10" id="KW-0732">Signal</keyword>
<dbReference type="SUPFAM" id="SSF54001">
    <property type="entry name" value="Cysteine proteinases"/>
    <property type="match status" value="1"/>
</dbReference>
<dbReference type="PROSITE" id="PS00640">
    <property type="entry name" value="THIOL_PROTEASE_ASN"/>
    <property type="match status" value="1"/>
</dbReference>
<comment type="function">
    <text evidence="9">Expression of the protease correlates with blood-feeding and suggests a role for the protease in blood digestion.</text>
</comment>
<feature type="domain" description="Peptidase C1A papain C-terminal" evidence="11">
    <location>
        <begin position="92"/>
        <end position="346"/>
    </location>
</feature>
<evidence type="ECO:0000256" key="8">
    <source>
        <dbReference type="ARBA" id="ARBA00023180"/>
    </source>
</evidence>
<dbReference type="CDD" id="cd02620">
    <property type="entry name" value="Peptidase_C1A_CathepsinB"/>
    <property type="match status" value="1"/>
</dbReference>
<name>A0AA36GMD3_CYLNA</name>
<dbReference type="Pfam" id="PF00112">
    <property type="entry name" value="Peptidase_C1"/>
    <property type="match status" value="1"/>
</dbReference>
<dbReference type="GO" id="GO:0006508">
    <property type="term" value="P:proteolysis"/>
    <property type="evidence" value="ECO:0007669"/>
    <property type="project" value="UniProtKB-KW"/>
</dbReference>
<keyword evidence="7" id="KW-1015">Disulfide bond</keyword>
<keyword evidence="5" id="KW-0788">Thiol protease</keyword>
<dbReference type="PANTHER" id="PTHR12411">
    <property type="entry name" value="CYSTEINE PROTEASE FAMILY C1-RELATED"/>
    <property type="match status" value="1"/>
</dbReference>
<evidence type="ECO:0000313" key="13">
    <source>
        <dbReference type="Proteomes" id="UP001176961"/>
    </source>
</evidence>
<keyword evidence="6" id="KW-0865">Zymogen</keyword>
<accession>A0AA36GMD3</accession>